<proteinExistence type="predicted"/>
<gene>
    <name evidence="2" type="ORF">SAMN02194393_02831</name>
</gene>
<dbReference type="InterPro" id="IPR046865">
    <property type="entry name" value="FapA_b_solenoid"/>
</dbReference>
<protein>
    <recommendedName>
        <fullName evidence="1">Flagellar Assembly Protein A N-terminal region domain-containing protein</fullName>
    </recommendedName>
</protein>
<evidence type="ECO:0000313" key="2">
    <source>
        <dbReference type="EMBL" id="SKC74204.1"/>
    </source>
</evidence>
<dbReference type="Pfam" id="PF20250">
    <property type="entry name" value="FapA_N"/>
    <property type="match status" value="1"/>
</dbReference>
<keyword evidence="3" id="KW-1185">Reference proteome</keyword>
<dbReference type="InterPro" id="IPR005646">
    <property type="entry name" value="FapA"/>
</dbReference>
<evidence type="ECO:0000313" key="3">
    <source>
        <dbReference type="Proteomes" id="UP000190285"/>
    </source>
</evidence>
<accession>A0A1T5LEB3</accession>
<dbReference type="AlphaFoldDB" id="A0A1T5LEB3"/>
<dbReference type="STRING" id="36842.SAMN02194393_02831"/>
<dbReference type="EMBL" id="FUZT01000006">
    <property type="protein sequence ID" value="SKC74204.1"/>
    <property type="molecule type" value="Genomic_DNA"/>
</dbReference>
<dbReference type="PANTHER" id="PTHR38032:SF1">
    <property type="entry name" value="RNA-BINDING PROTEIN KHPB N-TERMINAL DOMAIN-CONTAINING PROTEIN"/>
    <property type="match status" value="1"/>
</dbReference>
<reference evidence="2 3" key="1">
    <citation type="submission" date="2017-02" db="EMBL/GenBank/DDBJ databases">
        <authorList>
            <person name="Peterson S.W."/>
        </authorList>
    </citation>
    <scope>NUCLEOTIDE SEQUENCE [LARGE SCALE GENOMIC DNA]</scope>
    <source>
        <strain evidence="2 3">M1</strain>
    </source>
</reference>
<dbReference type="InterPro" id="IPR046866">
    <property type="entry name" value="FapA_N"/>
</dbReference>
<dbReference type="PANTHER" id="PTHR38032">
    <property type="entry name" value="POLYMERASE-RELATED"/>
    <property type="match status" value="1"/>
</dbReference>
<name>A0A1T5LEB3_9FIRM</name>
<evidence type="ECO:0000259" key="1">
    <source>
        <dbReference type="Pfam" id="PF20250"/>
    </source>
</evidence>
<sequence>MIKNLDNQKNVNLTGGEEKDIDIIVDLSSDYYEAYITILSSKDEVSVSKDFLLEELRKKNISYGIKYDVIDRIVQNPEDVYRISIAFGKRHENGKDGRIECCFNTSCDKTPKVLSDGKVNHKELNYVNQVRKGDILAKKILPVPSNDGKTVTNRVIKAKAGKYIDFKKGKNVMTSDDGMLLLAAVDGQVKFQDGKISVIKVLEIDQDVGVATGNIRFDGKIIVNGNVGTGYKIQSKEDVEIRGIVEGAEIEALNIIILKGVHNKSKLTANGNITATFMENCYAEAKGDIISDTIIHCDIKCYGKIIATQKKGLILGGSICARRGIVTKSIGSQIGSITKIQLGIDEELVSNIKNTKTKIEESKSCLKKINKSIDILKIKKSKDYKKDILLDKYFKTRAQYRKEIKILEGKMKELFLIAENLKNSSISSNHIYPGTNIKINNTYYTVKKALTNVTLISENGEIVISPNFKRS</sequence>
<dbReference type="Pfam" id="PF03961">
    <property type="entry name" value="FapA"/>
    <property type="match status" value="1"/>
</dbReference>
<feature type="domain" description="Flagellar Assembly Protein A N-terminal region" evidence="1">
    <location>
        <begin position="23"/>
        <end position="193"/>
    </location>
</feature>
<dbReference type="Proteomes" id="UP000190285">
    <property type="component" value="Unassembled WGS sequence"/>
</dbReference>
<dbReference type="RefSeq" id="WP_208985062.1">
    <property type="nucleotide sequence ID" value="NZ_FUZT01000006.1"/>
</dbReference>
<organism evidence="2 3">
    <name type="scientific">Maledivibacter halophilus</name>
    <dbReference type="NCBI Taxonomy" id="36842"/>
    <lineage>
        <taxon>Bacteria</taxon>
        <taxon>Bacillati</taxon>
        <taxon>Bacillota</taxon>
        <taxon>Clostridia</taxon>
        <taxon>Peptostreptococcales</taxon>
        <taxon>Caminicellaceae</taxon>
        <taxon>Maledivibacter</taxon>
    </lineage>
</organism>